<evidence type="ECO:0000256" key="1">
    <source>
        <dbReference type="ARBA" id="ARBA00005589"/>
    </source>
</evidence>
<organism evidence="9">
    <name type="scientific">Baileyella intestinalis</name>
    <dbReference type="NCBI Taxonomy" id="2606709"/>
    <lineage>
        <taxon>Bacteria</taxon>
        <taxon>Bacillati</taxon>
        <taxon>Bacillota</taxon>
        <taxon>Clostridia</taxon>
        <taxon>Peptostreptococcales</taxon>
        <taxon>Anaerovoracaceae</taxon>
        <taxon>Baileyella</taxon>
    </lineage>
</organism>
<evidence type="ECO:0000256" key="7">
    <source>
        <dbReference type="HAMAP-Rule" id="MF_00270"/>
    </source>
</evidence>
<dbReference type="FunFam" id="4.10.640.10:FF:000004">
    <property type="entry name" value="30S ribosomal protein S18"/>
    <property type="match status" value="1"/>
</dbReference>
<dbReference type="EMBL" id="VUNB01000003">
    <property type="protein sequence ID" value="MST68768.1"/>
    <property type="molecule type" value="Genomic_DNA"/>
</dbReference>
<evidence type="ECO:0000256" key="2">
    <source>
        <dbReference type="ARBA" id="ARBA00022730"/>
    </source>
</evidence>
<name>A0A6A8M8C6_9FIRM</name>
<evidence type="ECO:0000256" key="5">
    <source>
        <dbReference type="ARBA" id="ARBA00023274"/>
    </source>
</evidence>
<evidence type="ECO:0000313" key="9">
    <source>
        <dbReference type="EMBL" id="MST68768.1"/>
    </source>
</evidence>
<comment type="subunit">
    <text evidence="7">Part of the 30S ribosomal subunit. Forms a tight heterodimer with protein bS6.</text>
</comment>
<evidence type="ECO:0000256" key="4">
    <source>
        <dbReference type="ARBA" id="ARBA00022980"/>
    </source>
</evidence>
<dbReference type="Gene3D" id="4.10.640.10">
    <property type="entry name" value="Ribosomal protein S18"/>
    <property type="match status" value="1"/>
</dbReference>
<dbReference type="Pfam" id="PF01084">
    <property type="entry name" value="Ribosomal_S18"/>
    <property type="match status" value="1"/>
</dbReference>
<sequence>MSNTFNKQRRGGVRRKKVCQFCADKDKKIDYKDVETLKKFTTERGKILPRRVTGTCAMHQRAVTTAIKRARVVALMPFDADLN</sequence>
<dbReference type="GO" id="GO:0070181">
    <property type="term" value="F:small ribosomal subunit rRNA binding"/>
    <property type="evidence" value="ECO:0007669"/>
    <property type="project" value="TreeGrafter"/>
</dbReference>
<dbReference type="PANTHER" id="PTHR13479:SF40">
    <property type="entry name" value="SMALL RIBOSOMAL SUBUNIT PROTEIN BS18M"/>
    <property type="match status" value="1"/>
</dbReference>
<dbReference type="PROSITE" id="PS00057">
    <property type="entry name" value="RIBOSOMAL_S18"/>
    <property type="match status" value="1"/>
</dbReference>
<keyword evidence="5 7" id="KW-0687">Ribonucleoprotein</keyword>
<comment type="function">
    <text evidence="7">Binds as a heterodimer with protein bS6 to the central domain of the 16S rRNA, where it helps stabilize the platform of the 30S subunit.</text>
</comment>
<protein>
    <recommendedName>
        <fullName evidence="6 7">Small ribosomal subunit protein bS18</fullName>
    </recommendedName>
</protein>
<gene>
    <name evidence="7 9" type="primary">rpsR</name>
    <name evidence="9" type="ORF">FYJ66_04080</name>
</gene>
<accession>A0A6A8M8C6</accession>
<dbReference type="RefSeq" id="WP_154572240.1">
    <property type="nucleotide sequence ID" value="NZ_DBEZJY010000005.1"/>
</dbReference>
<dbReference type="PRINTS" id="PR00974">
    <property type="entry name" value="RIBOSOMALS18"/>
</dbReference>
<dbReference type="InterPro" id="IPR001648">
    <property type="entry name" value="Ribosomal_bS18"/>
</dbReference>
<dbReference type="GO" id="GO:0022627">
    <property type="term" value="C:cytosolic small ribosomal subunit"/>
    <property type="evidence" value="ECO:0007669"/>
    <property type="project" value="TreeGrafter"/>
</dbReference>
<keyword evidence="2 7" id="KW-0699">rRNA-binding</keyword>
<dbReference type="NCBIfam" id="TIGR00165">
    <property type="entry name" value="S18"/>
    <property type="match status" value="1"/>
</dbReference>
<dbReference type="PANTHER" id="PTHR13479">
    <property type="entry name" value="30S RIBOSOMAL PROTEIN S18"/>
    <property type="match status" value="1"/>
</dbReference>
<reference evidence="9" key="1">
    <citation type="submission" date="2019-09" db="EMBL/GenBank/DDBJ databases">
        <title>In-depth cultivation of the pig gut microbiome towards novel bacterial diversity and tailored functional studies.</title>
        <authorList>
            <person name="Wylensek D."/>
            <person name="Hitch T.C.A."/>
            <person name="Clavel T."/>
        </authorList>
    </citation>
    <scope>NUCLEOTIDE SEQUENCE</scope>
    <source>
        <strain evidence="9">RF-744-FAT-WT-3</strain>
    </source>
</reference>
<dbReference type="HAMAP" id="MF_00270">
    <property type="entry name" value="Ribosomal_bS18"/>
    <property type="match status" value="1"/>
</dbReference>
<dbReference type="GO" id="GO:0006412">
    <property type="term" value="P:translation"/>
    <property type="evidence" value="ECO:0007669"/>
    <property type="project" value="UniProtKB-UniRule"/>
</dbReference>
<dbReference type="GO" id="GO:0003735">
    <property type="term" value="F:structural constituent of ribosome"/>
    <property type="evidence" value="ECO:0007669"/>
    <property type="project" value="InterPro"/>
</dbReference>
<dbReference type="InterPro" id="IPR018275">
    <property type="entry name" value="Ribosomal_bS18_CS"/>
</dbReference>
<dbReference type="SUPFAM" id="SSF46911">
    <property type="entry name" value="Ribosomal protein S18"/>
    <property type="match status" value="1"/>
</dbReference>
<proteinExistence type="inferred from homology"/>
<keyword evidence="4 7" id="KW-0689">Ribosomal protein</keyword>
<dbReference type="AlphaFoldDB" id="A0A6A8M8C6"/>
<keyword evidence="3 7" id="KW-0694">RNA-binding</keyword>
<evidence type="ECO:0000256" key="8">
    <source>
        <dbReference type="RuleBase" id="RU003910"/>
    </source>
</evidence>
<evidence type="ECO:0000256" key="6">
    <source>
        <dbReference type="ARBA" id="ARBA00035141"/>
    </source>
</evidence>
<dbReference type="InterPro" id="IPR036870">
    <property type="entry name" value="Ribosomal_bS18_sf"/>
</dbReference>
<evidence type="ECO:0000256" key="3">
    <source>
        <dbReference type="ARBA" id="ARBA00022884"/>
    </source>
</evidence>
<comment type="caution">
    <text evidence="9">The sequence shown here is derived from an EMBL/GenBank/DDBJ whole genome shotgun (WGS) entry which is preliminary data.</text>
</comment>
<comment type="similarity">
    <text evidence="1 7 8">Belongs to the bacterial ribosomal protein bS18 family.</text>
</comment>